<sequence>MRSRRSRRPDAAPRAGTRRRLAAGGALLAVLLLGSLPAQAAHATPGADASVAASTDTQQNRHAANRQVTVRGGDSLYAAGRVCTVSFNATDGTNDYAISPGHCVEGATTWYADPAMTVAVGTTAGSSFPVNDYGLIRYTNPDVARPGEINTGSGGTVDITRAASPTVGQSMCHVGRVSGFQCGTVQAVNVSVSYPEGTVNGLFRSTAHSEPGDQGGPAFSGGTALGFIVGASAGSTFYQPITEVLSMYGLSLS</sequence>
<reference evidence="9" key="1">
    <citation type="submission" date="2020-02" db="EMBL/GenBank/DDBJ databases">
        <title>Streptomyces sp. ASO4wet.</title>
        <authorList>
            <person name="Risdian C."/>
            <person name="Landwehr W."/>
            <person name="Schupp P."/>
            <person name="Wink J."/>
        </authorList>
    </citation>
    <scope>NUCLEOTIDE SEQUENCE [LARGE SCALE GENOMIC DNA]</scope>
    <source>
        <strain evidence="9">ASO4wet</strain>
    </source>
</reference>
<dbReference type="Gene3D" id="2.40.10.10">
    <property type="entry name" value="Trypsin-like serine proteases"/>
    <property type="match status" value="2"/>
</dbReference>
<keyword evidence="5 6" id="KW-1015">Disulfide bond</keyword>
<evidence type="ECO:0000256" key="7">
    <source>
        <dbReference type="SAM" id="SignalP"/>
    </source>
</evidence>
<feature type="chain" id="PRO_5032793575" evidence="7">
    <location>
        <begin position="41"/>
        <end position="253"/>
    </location>
</feature>
<evidence type="ECO:0000256" key="2">
    <source>
        <dbReference type="ARBA" id="ARBA00022670"/>
    </source>
</evidence>
<keyword evidence="4" id="KW-0720">Serine protease</keyword>
<comment type="similarity">
    <text evidence="1">Belongs to the peptidase S1 family.</text>
</comment>
<evidence type="ECO:0000256" key="6">
    <source>
        <dbReference type="PIRSR" id="PIRSR001134-2"/>
    </source>
</evidence>
<dbReference type="Proteomes" id="UP000595046">
    <property type="component" value="Chromosome"/>
</dbReference>
<evidence type="ECO:0000256" key="1">
    <source>
        <dbReference type="ARBA" id="ARBA00007664"/>
    </source>
</evidence>
<dbReference type="InterPro" id="IPR001316">
    <property type="entry name" value="Pept_S1A_streptogrisin"/>
</dbReference>
<keyword evidence="2" id="KW-0645">Protease</keyword>
<dbReference type="AlphaFoldDB" id="A0A7T1T7I5"/>
<dbReference type="InterPro" id="IPR043504">
    <property type="entry name" value="Peptidase_S1_PA_chymotrypsin"/>
</dbReference>
<dbReference type="CDD" id="cd21112">
    <property type="entry name" value="alphaLP-like"/>
    <property type="match status" value="1"/>
</dbReference>
<dbReference type="InterPro" id="IPR009003">
    <property type="entry name" value="Peptidase_S1_PA"/>
</dbReference>
<feature type="signal peptide" evidence="7">
    <location>
        <begin position="1"/>
        <end position="40"/>
    </location>
</feature>
<dbReference type="PIRSF" id="PIRSF001134">
    <property type="entry name" value="Streptogrisin"/>
    <property type="match status" value="1"/>
</dbReference>
<feature type="disulfide bond" evidence="6">
    <location>
        <begin position="172"/>
        <end position="182"/>
    </location>
</feature>
<evidence type="ECO:0000256" key="3">
    <source>
        <dbReference type="ARBA" id="ARBA00022801"/>
    </source>
</evidence>
<dbReference type="PRINTS" id="PR00861">
    <property type="entry name" value="ALYTICPTASE"/>
</dbReference>
<dbReference type="GO" id="GO:0004252">
    <property type="term" value="F:serine-type endopeptidase activity"/>
    <property type="evidence" value="ECO:0007669"/>
    <property type="project" value="InterPro"/>
</dbReference>
<keyword evidence="3" id="KW-0378">Hydrolase</keyword>
<evidence type="ECO:0000313" key="8">
    <source>
        <dbReference type="EMBL" id="QPP07845.1"/>
    </source>
</evidence>
<dbReference type="KEGG" id="sbat:G4Z16_17170"/>
<evidence type="ECO:0000313" key="9">
    <source>
        <dbReference type="Proteomes" id="UP000595046"/>
    </source>
</evidence>
<accession>A0A7T1T7I5</accession>
<organism evidence="8 9">
    <name type="scientific">Streptomyces bathyalis</name>
    <dbReference type="NCBI Taxonomy" id="2710756"/>
    <lineage>
        <taxon>Bacteria</taxon>
        <taxon>Bacillati</taxon>
        <taxon>Actinomycetota</taxon>
        <taxon>Actinomycetes</taxon>
        <taxon>Kitasatosporales</taxon>
        <taxon>Streptomycetaceae</taxon>
        <taxon>Streptomyces</taxon>
    </lineage>
</organism>
<dbReference type="EMBL" id="CP048882">
    <property type="protein sequence ID" value="QPP07845.1"/>
    <property type="molecule type" value="Genomic_DNA"/>
</dbReference>
<evidence type="ECO:0000256" key="5">
    <source>
        <dbReference type="ARBA" id="ARBA00023157"/>
    </source>
</evidence>
<name>A0A7T1T7I5_9ACTN</name>
<evidence type="ECO:0000256" key="4">
    <source>
        <dbReference type="ARBA" id="ARBA00022825"/>
    </source>
</evidence>
<dbReference type="GO" id="GO:0006508">
    <property type="term" value="P:proteolysis"/>
    <property type="evidence" value="ECO:0007669"/>
    <property type="project" value="UniProtKB-KW"/>
</dbReference>
<keyword evidence="7" id="KW-0732">Signal</keyword>
<proteinExistence type="inferred from homology"/>
<dbReference type="SUPFAM" id="SSF50494">
    <property type="entry name" value="Trypsin-like serine proteases"/>
    <property type="match status" value="1"/>
</dbReference>
<dbReference type="RefSeq" id="WP_197351651.1">
    <property type="nucleotide sequence ID" value="NZ_CP048882.1"/>
</dbReference>
<feature type="disulfide bond" evidence="6">
    <location>
        <begin position="83"/>
        <end position="103"/>
    </location>
</feature>
<protein>
    <submittedName>
        <fullName evidence="8">Streptogrisin B</fullName>
    </submittedName>
</protein>
<gene>
    <name evidence="8" type="ORF">G4Z16_17170</name>
</gene>
<keyword evidence="9" id="KW-1185">Reference proteome</keyword>